<evidence type="ECO:0000256" key="3">
    <source>
        <dbReference type="ARBA" id="ARBA00022448"/>
    </source>
</evidence>
<proteinExistence type="inferred from homology"/>
<reference evidence="9" key="1">
    <citation type="submission" date="2022-12" db="EMBL/GenBank/DDBJ databases">
        <title>Draft genome assemblies for two species of Escallonia (Escalloniales).</title>
        <authorList>
            <person name="Chanderbali A."/>
            <person name="Dervinis C."/>
            <person name="Anghel I."/>
            <person name="Soltis D."/>
            <person name="Soltis P."/>
            <person name="Zapata F."/>
        </authorList>
    </citation>
    <scope>NUCLEOTIDE SEQUENCE</scope>
    <source>
        <strain evidence="9">UCBG64.0493</strain>
        <tissue evidence="9">Leaf</tissue>
    </source>
</reference>
<organism evidence="9 10">
    <name type="scientific">Escallonia herrerae</name>
    <dbReference type="NCBI Taxonomy" id="1293975"/>
    <lineage>
        <taxon>Eukaryota</taxon>
        <taxon>Viridiplantae</taxon>
        <taxon>Streptophyta</taxon>
        <taxon>Embryophyta</taxon>
        <taxon>Tracheophyta</taxon>
        <taxon>Spermatophyta</taxon>
        <taxon>Magnoliopsida</taxon>
        <taxon>eudicotyledons</taxon>
        <taxon>Gunneridae</taxon>
        <taxon>Pentapetalae</taxon>
        <taxon>asterids</taxon>
        <taxon>campanulids</taxon>
        <taxon>Escalloniales</taxon>
        <taxon>Escalloniaceae</taxon>
        <taxon>Escallonia</taxon>
    </lineage>
</organism>
<dbReference type="EMBL" id="JAVXUP010001113">
    <property type="protein sequence ID" value="KAK3015832.1"/>
    <property type="molecule type" value="Genomic_DNA"/>
</dbReference>
<keyword evidence="4" id="KW-0812">Transmembrane</keyword>
<evidence type="ECO:0000256" key="6">
    <source>
        <dbReference type="ARBA" id="ARBA00023065"/>
    </source>
</evidence>
<evidence type="ECO:0000256" key="8">
    <source>
        <dbReference type="ARBA" id="ARBA00023303"/>
    </source>
</evidence>
<comment type="subcellular location">
    <subcellularLocation>
        <location evidence="1">Membrane</location>
        <topology evidence="1">Multi-pass membrane protein</topology>
    </subcellularLocation>
</comment>
<dbReference type="AlphaFoldDB" id="A0AA88VXD8"/>
<feature type="non-terminal residue" evidence="9">
    <location>
        <position position="198"/>
    </location>
</feature>
<evidence type="ECO:0000256" key="7">
    <source>
        <dbReference type="ARBA" id="ARBA00023136"/>
    </source>
</evidence>
<keyword evidence="5" id="KW-1133">Transmembrane helix</keyword>
<name>A0AA88VXD8_9ASTE</name>
<evidence type="ECO:0000256" key="4">
    <source>
        <dbReference type="ARBA" id="ARBA00022692"/>
    </source>
</evidence>
<keyword evidence="3" id="KW-0813">Transport</keyword>
<keyword evidence="10" id="KW-1185">Reference proteome</keyword>
<gene>
    <name evidence="9" type="ORF">RJ639_006009</name>
</gene>
<comment type="similarity">
    <text evidence="2">Belongs to the aromatic acid exporter (TC 2.A.85) family.</text>
</comment>
<evidence type="ECO:0000313" key="9">
    <source>
        <dbReference type="EMBL" id="KAK3015832.1"/>
    </source>
</evidence>
<sequence>MSRASKYRSKCEKKLSTCLASLVPSYDLGSGIFFCLGCTAIHPCLVALVSSFLQVASSSWSSTTCPLRSLRRCTSPFMKWVTLSSIKSSSSSANTLTFCSFITNYAFTGFGGEYFANSEDGKNATLSKDGQSCLVGYRSILNTKATEESLANFAWWEPSHGQFTLRHPWKLYLKVTVLVRQCSYQVETLNGYINYELK</sequence>
<dbReference type="Proteomes" id="UP001188597">
    <property type="component" value="Unassembled WGS sequence"/>
</dbReference>
<accession>A0AA88VXD8</accession>
<protein>
    <submittedName>
        <fullName evidence="9">Uncharacterized protein</fullName>
    </submittedName>
</protein>
<evidence type="ECO:0000256" key="1">
    <source>
        <dbReference type="ARBA" id="ARBA00004141"/>
    </source>
</evidence>
<evidence type="ECO:0000256" key="2">
    <source>
        <dbReference type="ARBA" id="ARBA00007079"/>
    </source>
</evidence>
<keyword evidence="6" id="KW-0406">Ion transport</keyword>
<dbReference type="PANTHER" id="PTHR31086">
    <property type="entry name" value="ALUMINUM-ACTIVATED MALATE TRANSPORTER 10"/>
    <property type="match status" value="1"/>
</dbReference>
<dbReference type="GO" id="GO:0016020">
    <property type="term" value="C:membrane"/>
    <property type="evidence" value="ECO:0007669"/>
    <property type="project" value="UniProtKB-SubCell"/>
</dbReference>
<dbReference type="GO" id="GO:0034220">
    <property type="term" value="P:monoatomic ion transmembrane transport"/>
    <property type="evidence" value="ECO:0007669"/>
    <property type="project" value="UniProtKB-KW"/>
</dbReference>
<comment type="caution">
    <text evidence="9">The sequence shown here is derived from an EMBL/GenBank/DDBJ whole genome shotgun (WGS) entry which is preliminary data.</text>
</comment>
<evidence type="ECO:0000313" key="10">
    <source>
        <dbReference type="Proteomes" id="UP001188597"/>
    </source>
</evidence>
<keyword evidence="7" id="KW-0472">Membrane</keyword>
<keyword evidence="8" id="KW-0407">Ion channel</keyword>
<dbReference type="InterPro" id="IPR020966">
    <property type="entry name" value="ALMT"/>
</dbReference>
<dbReference type="Pfam" id="PF11744">
    <property type="entry name" value="ALMT"/>
    <property type="match status" value="1"/>
</dbReference>
<dbReference type="GO" id="GO:0015743">
    <property type="term" value="P:malate transport"/>
    <property type="evidence" value="ECO:0007669"/>
    <property type="project" value="InterPro"/>
</dbReference>
<evidence type="ECO:0000256" key="5">
    <source>
        <dbReference type="ARBA" id="ARBA00022989"/>
    </source>
</evidence>